<dbReference type="CDD" id="cd07061">
    <property type="entry name" value="HP_HAP_like"/>
    <property type="match status" value="1"/>
</dbReference>
<evidence type="ECO:0000256" key="7">
    <source>
        <dbReference type="ARBA" id="ARBA00023180"/>
    </source>
</evidence>
<feature type="chain" id="PRO_5027075781" description="acid phosphatase" evidence="8">
    <location>
        <begin position="21"/>
        <end position="396"/>
    </location>
</feature>
<evidence type="ECO:0000313" key="10">
    <source>
        <dbReference type="RefSeq" id="XP_023954747.1"/>
    </source>
</evidence>
<protein>
    <recommendedName>
        <fullName evidence="3">acid phosphatase</fullName>
        <ecNumber evidence="3">3.1.3.2</ecNumber>
    </recommendedName>
</protein>
<name>A0A6J1PA73_BICAN</name>
<evidence type="ECO:0000256" key="5">
    <source>
        <dbReference type="ARBA" id="ARBA00022801"/>
    </source>
</evidence>
<comment type="catalytic activity">
    <reaction evidence="1">
        <text>a phosphate monoester + H2O = an alcohol + phosphate</text>
        <dbReference type="Rhea" id="RHEA:15017"/>
        <dbReference type="ChEBI" id="CHEBI:15377"/>
        <dbReference type="ChEBI" id="CHEBI:30879"/>
        <dbReference type="ChEBI" id="CHEBI:43474"/>
        <dbReference type="ChEBI" id="CHEBI:67140"/>
        <dbReference type="EC" id="3.1.3.2"/>
    </reaction>
</comment>
<dbReference type="GeneID" id="112058266"/>
<dbReference type="EC" id="3.1.3.2" evidence="3"/>
<keyword evidence="4 8" id="KW-0732">Signal</keyword>
<dbReference type="InterPro" id="IPR033379">
    <property type="entry name" value="Acid_Pase_AS"/>
</dbReference>
<organism evidence="9 10">
    <name type="scientific">Bicyclus anynana</name>
    <name type="common">Squinting bush brown butterfly</name>
    <dbReference type="NCBI Taxonomy" id="110368"/>
    <lineage>
        <taxon>Eukaryota</taxon>
        <taxon>Metazoa</taxon>
        <taxon>Ecdysozoa</taxon>
        <taxon>Arthropoda</taxon>
        <taxon>Hexapoda</taxon>
        <taxon>Insecta</taxon>
        <taxon>Pterygota</taxon>
        <taxon>Neoptera</taxon>
        <taxon>Endopterygota</taxon>
        <taxon>Lepidoptera</taxon>
        <taxon>Glossata</taxon>
        <taxon>Ditrysia</taxon>
        <taxon>Papilionoidea</taxon>
        <taxon>Nymphalidae</taxon>
        <taxon>Satyrinae</taxon>
        <taxon>Satyrini</taxon>
        <taxon>Mycalesina</taxon>
        <taxon>Bicyclus</taxon>
    </lineage>
</organism>
<dbReference type="Gene3D" id="3.40.50.1240">
    <property type="entry name" value="Phosphoglycerate mutase-like"/>
    <property type="match status" value="1"/>
</dbReference>
<keyword evidence="5" id="KW-0378">Hydrolase</keyword>
<keyword evidence="7" id="KW-0325">Glycoprotein</keyword>
<reference evidence="10" key="1">
    <citation type="submission" date="2025-08" db="UniProtKB">
        <authorList>
            <consortium name="RefSeq"/>
        </authorList>
    </citation>
    <scope>IDENTIFICATION</scope>
</reference>
<keyword evidence="9" id="KW-1185">Reference proteome</keyword>
<evidence type="ECO:0000256" key="6">
    <source>
        <dbReference type="ARBA" id="ARBA00023157"/>
    </source>
</evidence>
<dbReference type="AlphaFoldDB" id="A0A6J1PA73"/>
<evidence type="ECO:0000256" key="1">
    <source>
        <dbReference type="ARBA" id="ARBA00000032"/>
    </source>
</evidence>
<dbReference type="PANTHER" id="PTHR11567:SF211">
    <property type="entry name" value="PROSTATIC ACID PHOSPHATASE"/>
    <property type="match status" value="1"/>
</dbReference>
<evidence type="ECO:0000313" key="9">
    <source>
        <dbReference type="Proteomes" id="UP001652582"/>
    </source>
</evidence>
<dbReference type="RefSeq" id="XP_023954747.1">
    <property type="nucleotide sequence ID" value="XM_024098979.2"/>
</dbReference>
<comment type="similarity">
    <text evidence="2">Belongs to the histidine acid phosphatase family.</text>
</comment>
<dbReference type="InterPro" id="IPR000560">
    <property type="entry name" value="His_Pase_clade-2"/>
</dbReference>
<sequence length="396" mass="44848">MVSSYVIVLMVMTLYGGGRAQELADAVLSTVPNNKMDLVDNGLTDTELIMAFVVFRHGDRTPDQEELDKFPGDHNYDNIFFPYGKKALTNKGKQRGFRVGEFLRKRYNNILLSKLYLPDEISVRTTDYARTKMTALTALAAMFPPPIAQRWNPFLNWQPVPYNTEPQEDDDLLYYYNCPRYLRLREKVYALPEILELRKPYESLFKYLTLKTGTNITTLEDVFYLDNLFQTLGNVGVKTPAWAQEVMPEIKQITKLEYACQFYDSELIRLSTGILLADILNATSAAMTEDREQPNLQLISAHENNVAALMAAVGVFEPHQPKYGSTILLEFRKRLSTGQYGFTAVYAADAGGPGVALPISGCGGESFCDYDTFVNLTKENVLSRSEYKEQCAILDR</sequence>
<dbReference type="PANTHER" id="PTHR11567">
    <property type="entry name" value="ACID PHOSPHATASE-RELATED"/>
    <property type="match status" value="1"/>
</dbReference>
<feature type="signal peptide" evidence="8">
    <location>
        <begin position="1"/>
        <end position="20"/>
    </location>
</feature>
<dbReference type="KEGG" id="bany:112058266"/>
<keyword evidence="6" id="KW-1015">Disulfide bond</keyword>
<evidence type="ECO:0000256" key="2">
    <source>
        <dbReference type="ARBA" id="ARBA00005375"/>
    </source>
</evidence>
<proteinExistence type="inferred from homology"/>
<dbReference type="InterPro" id="IPR050645">
    <property type="entry name" value="Histidine_acid_phosphatase"/>
</dbReference>
<evidence type="ECO:0000256" key="8">
    <source>
        <dbReference type="SAM" id="SignalP"/>
    </source>
</evidence>
<gene>
    <name evidence="10" type="primary">LOC112058266</name>
</gene>
<evidence type="ECO:0000256" key="4">
    <source>
        <dbReference type="ARBA" id="ARBA00022729"/>
    </source>
</evidence>
<accession>A0A6J1PA73</accession>
<dbReference type="Proteomes" id="UP001652582">
    <property type="component" value="Chromosome 3"/>
</dbReference>
<dbReference type="Pfam" id="PF00328">
    <property type="entry name" value="His_Phos_2"/>
    <property type="match status" value="1"/>
</dbReference>
<dbReference type="PROSITE" id="PS00616">
    <property type="entry name" value="HIS_ACID_PHOSPHAT_1"/>
    <property type="match status" value="1"/>
</dbReference>
<evidence type="ECO:0000256" key="3">
    <source>
        <dbReference type="ARBA" id="ARBA00012646"/>
    </source>
</evidence>
<dbReference type="SUPFAM" id="SSF53254">
    <property type="entry name" value="Phosphoglycerate mutase-like"/>
    <property type="match status" value="1"/>
</dbReference>
<dbReference type="OrthoDB" id="10257284at2759"/>
<dbReference type="InterPro" id="IPR029033">
    <property type="entry name" value="His_PPase_superfam"/>
</dbReference>
<dbReference type="GO" id="GO:0003993">
    <property type="term" value="F:acid phosphatase activity"/>
    <property type="evidence" value="ECO:0007669"/>
    <property type="project" value="UniProtKB-EC"/>
</dbReference>